<dbReference type="Gene3D" id="3.50.50.60">
    <property type="entry name" value="FAD/NAD(P)-binding domain"/>
    <property type="match status" value="1"/>
</dbReference>
<evidence type="ECO:0000259" key="10">
    <source>
        <dbReference type="Pfam" id="PF01593"/>
    </source>
</evidence>
<dbReference type="InterPro" id="IPR036188">
    <property type="entry name" value="FAD/NAD-bd_sf"/>
</dbReference>
<dbReference type="EMBL" id="FQVB01000005">
    <property type="protein sequence ID" value="SHE58821.1"/>
    <property type="molecule type" value="Genomic_DNA"/>
</dbReference>
<evidence type="ECO:0000256" key="6">
    <source>
        <dbReference type="ARBA" id="ARBA00023002"/>
    </source>
</evidence>
<evidence type="ECO:0000313" key="12">
    <source>
        <dbReference type="Proteomes" id="UP000184076"/>
    </source>
</evidence>
<comment type="similarity">
    <text evidence="3">Belongs to the tryptophan 2-monooxygenase family.</text>
</comment>
<dbReference type="PANTHER" id="PTHR10742">
    <property type="entry name" value="FLAVIN MONOAMINE OXIDASE"/>
    <property type="match status" value="1"/>
</dbReference>
<keyword evidence="7" id="KW-0073">Auxin biosynthesis</keyword>
<comment type="cofactor">
    <cofactor evidence="1">
        <name>FAD</name>
        <dbReference type="ChEBI" id="CHEBI:57692"/>
    </cofactor>
</comment>
<evidence type="ECO:0000256" key="9">
    <source>
        <dbReference type="PIRSR" id="PIRSR601613-1"/>
    </source>
</evidence>
<reference evidence="12" key="1">
    <citation type="submission" date="2016-11" db="EMBL/GenBank/DDBJ databases">
        <authorList>
            <person name="Varghese N."/>
            <person name="Submissions S."/>
        </authorList>
    </citation>
    <scope>NUCLEOTIDE SEQUENCE [LARGE SCALE GENOMIC DNA]</scope>
    <source>
        <strain evidence="12">DSM 9756</strain>
    </source>
</reference>
<evidence type="ECO:0000256" key="4">
    <source>
        <dbReference type="ARBA" id="ARBA00012535"/>
    </source>
</evidence>
<evidence type="ECO:0000256" key="1">
    <source>
        <dbReference type="ARBA" id="ARBA00001974"/>
    </source>
</evidence>
<feature type="binding site" evidence="9">
    <location>
        <position position="246"/>
    </location>
    <ligand>
        <name>FAD</name>
        <dbReference type="ChEBI" id="CHEBI:57692"/>
    </ligand>
</feature>
<evidence type="ECO:0000256" key="3">
    <source>
        <dbReference type="ARBA" id="ARBA00005833"/>
    </source>
</evidence>
<keyword evidence="12" id="KW-1185">Reference proteome</keyword>
<accession>A0A1M4UPZ6</accession>
<dbReference type="EC" id="1.13.12.3" evidence="4"/>
<keyword evidence="6" id="KW-0560">Oxidoreductase</keyword>
<gene>
    <name evidence="11" type="ORF">SAMN02745206_00541</name>
</gene>
<evidence type="ECO:0000256" key="8">
    <source>
        <dbReference type="ARBA" id="ARBA00047321"/>
    </source>
</evidence>
<proteinExistence type="inferred from homology"/>
<comment type="pathway">
    <text evidence="2">Plant hormone metabolism; auxin biosynthesis.</text>
</comment>
<organism evidence="11 12">
    <name type="scientific">Desulfacinum infernum DSM 9756</name>
    <dbReference type="NCBI Taxonomy" id="1121391"/>
    <lineage>
        <taxon>Bacteria</taxon>
        <taxon>Pseudomonadati</taxon>
        <taxon>Thermodesulfobacteriota</taxon>
        <taxon>Syntrophobacteria</taxon>
        <taxon>Syntrophobacterales</taxon>
        <taxon>Syntrophobacteraceae</taxon>
        <taxon>Desulfacinum</taxon>
    </lineage>
</organism>
<dbReference type="SUPFAM" id="SSF51905">
    <property type="entry name" value="FAD/NAD(P)-binding domain"/>
    <property type="match status" value="1"/>
</dbReference>
<evidence type="ECO:0000313" key="11">
    <source>
        <dbReference type="EMBL" id="SHE58821.1"/>
    </source>
</evidence>
<sequence length="490" mass="53853">MMSTEPIPPSLETRHPFSHARWGFHGPGRHGDRRLPRVLVLGAGMAGLVTARILHDTGFPVQVLEARNRLGGRIWTVQDLGVPVDLGASWIHGLRGNPLAAWCRRSRIPIRRFPRGGVHFFEQGKAVSFFRLGIRGVRGLARCAVRYARLRRQAGAGTSPGSRSSQLADLFDPLIGDDRLPVLDRRLLLWLRILEEAINGAPAHKVSISELVIPNPWTGNAVPIPGYGRLIQEAASGLSILFDCPVQRVALEDGGVTVETPRGIFRGDVAVVTFPIGVLSSRAVHFSPDLPALKRRALARIGYGGDAVLNKVAIRFHRLPCPRKMERLGRIPGTAPNRVAFALWTHMAPVVDAPLLVGYTSGLEAARLDTSCGEEETFQKAHAALRAMFGSRLPHPAAWRLTRWLSDPWARGSYSYENGLSTRTDRLELAAPVAGRLFFAGEALHPEHYGTVHGALLSGEEAAREIHRRFCCRAADDPSAPWRAEHGTWR</sequence>
<feature type="binding site" evidence="9">
    <location>
        <position position="359"/>
    </location>
    <ligand>
        <name>substrate</name>
    </ligand>
</feature>
<evidence type="ECO:0000256" key="2">
    <source>
        <dbReference type="ARBA" id="ARBA00004814"/>
    </source>
</evidence>
<dbReference type="Pfam" id="PF01593">
    <property type="entry name" value="Amino_oxidase"/>
    <property type="match status" value="1"/>
</dbReference>
<evidence type="ECO:0000256" key="5">
    <source>
        <dbReference type="ARBA" id="ARBA00017871"/>
    </source>
</evidence>
<dbReference type="PANTHER" id="PTHR10742:SF410">
    <property type="entry name" value="LYSINE-SPECIFIC HISTONE DEMETHYLASE 2"/>
    <property type="match status" value="1"/>
</dbReference>
<dbReference type="GO" id="GO:0009851">
    <property type="term" value="P:auxin biosynthetic process"/>
    <property type="evidence" value="ECO:0007669"/>
    <property type="project" value="UniProtKB-KW"/>
</dbReference>
<dbReference type="GO" id="GO:0050361">
    <property type="term" value="F:tryptophan 2-monooxygenase activity"/>
    <property type="evidence" value="ECO:0007669"/>
    <property type="project" value="UniProtKB-EC"/>
</dbReference>
<evidence type="ECO:0000256" key="7">
    <source>
        <dbReference type="ARBA" id="ARBA00023070"/>
    </source>
</evidence>
<dbReference type="SUPFAM" id="SSF54373">
    <property type="entry name" value="FAD-linked reductases, C-terminal domain"/>
    <property type="match status" value="1"/>
</dbReference>
<feature type="domain" description="Amine oxidase" evidence="10">
    <location>
        <begin position="45"/>
        <end position="466"/>
    </location>
</feature>
<dbReference type="InterPro" id="IPR050281">
    <property type="entry name" value="Flavin_monoamine_oxidase"/>
</dbReference>
<protein>
    <recommendedName>
        <fullName evidence="5">Tryptophan 2-monooxygenase</fullName>
        <ecNumber evidence="4">1.13.12.3</ecNumber>
    </recommendedName>
</protein>
<dbReference type="PRINTS" id="PR00757">
    <property type="entry name" value="AMINEOXDASEF"/>
</dbReference>
<dbReference type="AlphaFoldDB" id="A0A1M4UPZ6"/>
<feature type="binding site" evidence="9">
    <location>
        <position position="204"/>
    </location>
    <ligand>
        <name>substrate</name>
    </ligand>
</feature>
<dbReference type="InterPro" id="IPR002937">
    <property type="entry name" value="Amino_oxidase"/>
</dbReference>
<comment type="catalytic activity">
    <reaction evidence="8">
        <text>L-tryptophan + O2 = indole-3-acetamide + CO2 + H2O</text>
        <dbReference type="Rhea" id="RHEA:16165"/>
        <dbReference type="ChEBI" id="CHEBI:15377"/>
        <dbReference type="ChEBI" id="CHEBI:15379"/>
        <dbReference type="ChEBI" id="CHEBI:16031"/>
        <dbReference type="ChEBI" id="CHEBI:16526"/>
        <dbReference type="ChEBI" id="CHEBI:57912"/>
        <dbReference type="EC" id="1.13.12.3"/>
    </reaction>
</comment>
<dbReference type="Proteomes" id="UP000184076">
    <property type="component" value="Unassembled WGS sequence"/>
</dbReference>
<name>A0A1M4UPZ6_9BACT</name>
<dbReference type="InterPro" id="IPR001613">
    <property type="entry name" value="Flavin_amine_oxidase"/>
</dbReference>
<feature type="binding site" evidence="9">
    <location>
        <begin position="65"/>
        <end position="66"/>
    </location>
    <ligand>
        <name>FAD</name>
        <dbReference type="ChEBI" id="CHEBI:57692"/>
    </ligand>
</feature>
<dbReference type="RefSeq" id="WP_073036698.1">
    <property type="nucleotide sequence ID" value="NZ_FQVB01000005.1"/>
</dbReference>
<dbReference type="STRING" id="1121391.SAMN02745206_00541"/>